<evidence type="ECO:0000256" key="1">
    <source>
        <dbReference type="SAM" id="MobiDB-lite"/>
    </source>
</evidence>
<reference evidence="4" key="1">
    <citation type="submission" date="2013-04" db="EMBL/GenBank/DDBJ databases">
        <title>Thioclava sp. 13D2W-2 Genome Sequencing.</title>
        <authorList>
            <person name="Lai Q."/>
            <person name="Li G."/>
            <person name="Shao Z."/>
        </authorList>
    </citation>
    <scope>NUCLEOTIDE SEQUENCE [LARGE SCALE GENOMIC DNA]</scope>
    <source>
        <strain evidence="4">13D2W-2</strain>
    </source>
</reference>
<keyword evidence="4" id="KW-1185">Reference proteome</keyword>
<evidence type="ECO:0000313" key="3">
    <source>
        <dbReference type="EMBL" id="KFE36605.1"/>
    </source>
</evidence>
<dbReference type="RefSeq" id="WP_038142494.1">
    <property type="nucleotide sequence ID" value="NZ_AQRC01000001.1"/>
</dbReference>
<keyword evidence="2" id="KW-0472">Membrane</keyword>
<dbReference type="PATRIC" id="fig|1317124.6.peg.106"/>
<comment type="caution">
    <text evidence="3">The sequence shown here is derived from an EMBL/GenBank/DDBJ whole genome shotgun (WGS) entry which is preliminary data.</text>
</comment>
<evidence type="ECO:0000256" key="2">
    <source>
        <dbReference type="SAM" id="Phobius"/>
    </source>
</evidence>
<dbReference type="eggNOG" id="COG5488">
    <property type="taxonomic scope" value="Bacteria"/>
</dbReference>
<accession>A0A085U0V8</accession>
<dbReference type="OrthoDB" id="9808190at2"/>
<sequence>MPYRWTDTAGNPAPEPSGQAPGTADQVHLWPYRSLPRTGFVFFIAATVVMVSIPLLSLLGRPELWWILLFIAIAVAGVWWAISHSYRTGEVREVLSFRGAELHLIRHEPDQTARDWVANPHWVRAELHPSGGPVPDYLTLRGGARVVELGAFLTPEERRKLHRELQARLDLARAPAAP</sequence>
<dbReference type="EMBL" id="AQRC01000001">
    <property type="protein sequence ID" value="KFE36605.1"/>
    <property type="molecule type" value="Genomic_DNA"/>
</dbReference>
<name>A0A085U0V8_9RHOB</name>
<evidence type="ECO:0008006" key="5">
    <source>
        <dbReference type="Google" id="ProtNLM"/>
    </source>
</evidence>
<protein>
    <recommendedName>
        <fullName evidence="5">DUF2244 domain-containing protein</fullName>
    </recommendedName>
</protein>
<feature type="transmembrane region" description="Helical" evidence="2">
    <location>
        <begin position="40"/>
        <end position="58"/>
    </location>
</feature>
<organism evidence="3 4">
    <name type="scientific">Thioclava atlantica</name>
    <dbReference type="NCBI Taxonomy" id="1317124"/>
    <lineage>
        <taxon>Bacteria</taxon>
        <taxon>Pseudomonadati</taxon>
        <taxon>Pseudomonadota</taxon>
        <taxon>Alphaproteobacteria</taxon>
        <taxon>Rhodobacterales</taxon>
        <taxon>Paracoccaceae</taxon>
        <taxon>Thioclava</taxon>
    </lineage>
</organism>
<keyword evidence="2" id="KW-0812">Transmembrane</keyword>
<feature type="region of interest" description="Disordered" evidence="1">
    <location>
        <begin position="1"/>
        <end position="24"/>
    </location>
</feature>
<proteinExistence type="predicted"/>
<gene>
    <name evidence="3" type="ORF">DW2_00565</name>
</gene>
<dbReference type="InterPro" id="IPR019253">
    <property type="entry name" value="DUF2244_TM"/>
</dbReference>
<keyword evidence="2" id="KW-1133">Transmembrane helix</keyword>
<reference evidence="3 4" key="2">
    <citation type="journal article" date="2015" name="Antonie Van Leeuwenhoek">
        <title>Thioclava indica sp. nov., isolated from surface seawater of the Indian Ocean.</title>
        <authorList>
            <person name="Liu Y."/>
            <person name="Lai Q."/>
            <person name="Du J."/>
            <person name="Xu H."/>
            <person name="Jiang L."/>
            <person name="Shao Z."/>
        </authorList>
    </citation>
    <scope>NUCLEOTIDE SEQUENCE [LARGE SCALE GENOMIC DNA]</scope>
    <source>
        <strain evidence="3 4">13D2W-2</strain>
    </source>
</reference>
<dbReference type="Pfam" id="PF10003">
    <property type="entry name" value="DUF2244"/>
    <property type="match status" value="1"/>
</dbReference>
<dbReference type="AlphaFoldDB" id="A0A085U0V8"/>
<dbReference type="STRING" id="1317124.DW2_00565"/>
<feature type="transmembrane region" description="Helical" evidence="2">
    <location>
        <begin position="64"/>
        <end position="82"/>
    </location>
</feature>
<evidence type="ECO:0000313" key="4">
    <source>
        <dbReference type="Proteomes" id="UP000028607"/>
    </source>
</evidence>
<dbReference type="Proteomes" id="UP000028607">
    <property type="component" value="Unassembled WGS sequence"/>
</dbReference>